<dbReference type="SUPFAM" id="SSF52172">
    <property type="entry name" value="CheY-like"/>
    <property type="match status" value="1"/>
</dbReference>
<feature type="domain" description="HTH luxR-type" evidence="7">
    <location>
        <begin position="152"/>
        <end position="218"/>
    </location>
</feature>
<reference evidence="9 10" key="1">
    <citation type="journal article" date="2023" name="Genome Announc.">
        <title>Pan-Genome Analyses of the Genus Cohnella and Proposal of the Novel Species Cohnella silvisoli sp. nov., Isolated from Forest Soil.</title>
        <authorList>
            <person name="Wang C."/>
            <person name="Mao L."/>
            <person name="Bao G."/>
            <person name="Zhu H."/>
        </authorList>
    </citation>
    <scope>NUCLEOTIDE SEQUENCE [LARGE SCALE GENOMIC DNA]</scope>
    <source>
        <strain evidence="9 10">NL03-T5-1</strain>
    </source>
</reference>
<dbReference type="Gene3D" id="1.10.10.10">
    <property type="entry name" value="Winged helix-like DNA-binding domain superfamily/Winged helix DNA-binding domain"/>
    <property type="match status" value="1"/>
</dbReference>
<dbReference type="PANTHER" id="PTHR43214:SF43">
    <property type="entry name" value="TWO-COMPONENT RESPONSE REGULATOR"/>
    <property type="match status" value="1"/>
</dbReference>
<evidence type="ECO:0000256" key="4">
    <source>
        <dbReference type="ARBA" id="ARBA00023125"/>
    </source>
</evidence>
<evidence type="ECO:0000256" key="3">
    <source>
        <dbReference type="ARBA" id="ARBA00023015"/>
    </source>
</evidence>
<dbReference type="InterPro" id="IPR016032">
    <property type="entry name" value="Sig_transdc_resp-reg_C-effctor"/>
</dbReference>
<dbReference type="InterPro" id="IPR039420">
    <property type="entry name" value="WalR-like"/>
</dbReference>
<dbReference type="Proteomes" id="UP001493487">
    <property type="component" value="Unassembled WGS sequence"/>
</dbReference>
<dbReference type="InterPro" id="IPR036388">
    <property type="entry name" value="WH-like_DNA-bd_sf"/>
</dbReference>
<dbReference type="PROSITE" id="PS50110">
    <property type="entry name" value="RESPONSE_REGULATORY"/>
    <property type="match status" value="1"/>
</dbReference>
<accession>A0ABV1L1Q2</accession>
<evidence type="ECO:0000256" key="5">
    <source>
        <dbReference type="ARBA" id="ARBA00023163"/>
    </source>
</evidence>
<dbReference type="PANTHER" id="PTHR43214">
    <property type="entry name" value="TWO-COMPONENT RESPONSE REGULATOR"/>
    <property type="match status" value="1"/>
</dbReference>
<protein>
    <submittedName>
        <fullName evidence="9">Response regulator transcription factor</fullName>
    </submittedName>
</protein>
<dbReference type="SMART" id="SM00448">
    <property type="entry name" value="REC"/>
    <property type="match status" value="1"/>
</dbReference>
<dbReference type="InterPro" id="IPR000792">
    <property type="entry name" value="Tscrpt_reg_LuxR_C"/>
</dbReference>
<keyword evidence="1" id="KW-0597">Phosphoprotein</keyword>
<evidence type="ECO:0000259" key="8">
    <source>
        <dbReference type="PROSITE" id="PS50110"/>
    </source>
</evidence>
<keyword evidence="2" id="KW-0902">Two-component regulatory system</keyword>
<name>A0ABV1L1Q2_9BACL</name>
<proteinExistence type="predicted"/>
<dbReference type="RefSeq" id="WP_232189152.1">
    <property type="nucleotide sequence ID" value="NZ_JAIOAP010000018.1"/>
</dbReference>
<evidence type="ECO:0000256" key="1">
    <source>
        <dbReference type="ARBA" id="ARBA00022553"/>
    </source>
</evidence>
<keyword evidence="4" id="KW-0238">DNA-binding</keyword>
<dbReference type="SMART" id="SM00421">
    <property type="entry name" value="HTH_LUXR"/>
    <property type="match status" value="1"/>
</dbReference>
<evidence type="ECO:0000313" key="10">
    <source>
        <dbReference type="Proteomes" id="UP001493487"/>
    </source>
</evidence>
<dbReference type="Pfam" id="PF00072">
    <property type="entry name" value="Response_reg"/>
    <property type="match status" value="1"/>
</dbReference>
<dbReference type="InterPro" id="IPR001789">
    <property type="entry name" value="Sig_transdc_resp-reg_receiver"/>
</dbReference>
<dbReference type="CDD" id="cd06170">
    <property type="entry name" value="LuxR_C_like"/>
    <property type="match status" value="1"/>
</dbReference>
<keyword evidence="5" id="KW-0804">Transcription</keyword>
<dbReference type="SUPFAM" id="SSF46894">
    <property type="entry name" value="C-terminal effector domain of the bipartite response regulators"/>
    <property type="match status" value="1"/>
</dbReference>
<dbReference type="PROSITE" id="PS50043">
    <property type="entry name" value="HTH_LUXR_2"/>
    <property type="match status" value="1"/>
</dbReference>
<comment type="caution">
    <text evidence="9">The sequence shown here is derived from an EMBL/GenBank/DDBJ whole genome shotgun (WGS) entry which is preliminary data.</text>
</comment>
<feature type="domain" description="Response regulatory" evidence="8">
    <location>
        <begin position="14"/>
        <end position="131"/>
    </location>
</feature>
<comment type="caution">
    <text evidence="6">Lacks conserved residue(s) required for the propagation of feature annotation.</text>
</comment>
<sequence>MIFKQKFILRGTINVVLVDRDREWCLRFEDLLKTVTDIQIINTAVTNEEAVRASLQLEVDVVVANVMLQPNMCDGLEAIKDILAKKDVPIITVASSTEPEVIVAAITVGAVNFINKADMRDIIIAIREAYHRRSPLHPGASKVLREELIRLKRKEFSCKLTATEKEVLQLIGLGHTQSKLIQLMGISPNTMKTHLRHIRRKFDAKSVREAAEKAIRLGLIDLTSNN</sequence>
<keyword evidence="3" id="KW-0805">Transcription regulation</keyword>
<evidence type="ECO:0000256" key="2">
    <source>
        <dbReference type="ARBA" id="ARBA00023012"/>
    </source>
</evidence>
<evidence type="ECO:0000313" key="9">
    <source>
        <dbReference type="EMBL" id="MEQ4486205.1"/>
    </source>
</evidence>
<keyword evidence="10" id="KW-1185">Reference proteome</keyword>
<dbReference type="PRINTS" id="PR00038">
    <property type="entry name" value="HTHLUXR"/>
</dbReference>
<organism evidence="9 10">
    <name type="scientific">Cohnella silvisoli</name>
    <dbReference type="NCBI Taxonomy" id="2873699"/>
    <lineage>
        <taxon>Bacteria</taxon>
        <taxon>Bacillati</taxon>
        <taxon>Bacillota</taxon>
        <taxon>Bacilli</taxon>
        <taxon>Bacillales</taxon>
        <taxon>Paenibacillaceae</taxon>
        <taxon>Cohnella</taxon>
    </lineage>
</organism>
<dbReference type="Gene3D" id="3.40.50.2300">
    <property type="match status" value="1"/>
</dbReference>
<evidence type="ECO:0000259" key="7">
    <source>
        <dbReference type="PROSITE" id="PS50043"/>
    </source>
</evidence>
<evidence type="ECO:0000256" key="6">
    <source>
        <dbReference type="PROSITE-ProRule" id="PRU00169"/>
    </source>
</evidence>
<dbReference type="Pfam" id="PF00196">
    <property type="entry name" value="GerE"/>
    <property type="match status" value="1"/>
</dbReference>
<dbReference type="EMBL" id="JASKHM010000019">
    <property type="protein sequence ID" value="MEQ4486205.1"/>
    <property type="molecule type" value="Genomic_DNA"/>
</dbReference>
<gene>
    <name evidence="9" type="ORF">QJS35_27870</name>
</gene>
<dbReference type="InterPro" id="IPR011006">
    <property type="entry name" value="CheY-like_superfamily"/>
</dbReference>